<feature type="region of interest" description="Disordered" evidence="2">
    <location>
        <begin position="464"/>
        <end position="484"/>
    </location>
</feature>
<organism evidence="3 4">
    <name type="scientific">Gonium pectorale</name>
    <name type="common">Green alga</name>
    <dbReference type="NCBI Taxonomy" id="33097"/>
    <lineage>
        <taxon>Eukaryota</taxon>
        <taxon>Viridiplantae</taxon>
        <taxon>Chlorophyta</taxon>
        <taxon>core chlorophytes</taxon>
        <taxon>Chlorophyceae</taxon>
        <taxon>CS clade</taxon>
        <taxon>Chlamydomonadales</taxon>
        <taxon>Volvocaceae</taxon>
        <taxon>Gonium</taxon>
    </lineage>
</organism>
<feature type="region of interest" description="Disordered" evidence="2">
    <location>
        <begin position="187"/>
        <end position="225"/>
    </location>
</feature>
<dbReference type="PANTHER" id="PTHR35381:SF1">
    <property type="entry name" value="EF-HAND DOMAIN-CONTAINING PROTEIN"/>
    <property type="match status" value="1"/>
</dbReference>
<reference evidence="4" key="1">
    <citation type="journal article" date="2016" name="Nat. Commun.">
        <title>The Gonium pectorale genome demonstrates co-option of cell cycle regulation during the evolution of multicellularity.</title>
        <authorList>
            <person name="Hanschen E.R."/>
            <person name="Marriage T.N."/>
            <person name="Ferris P.J."/>
            <person name="Hamaji T."/>
            <person name="Toyoda A."/>
            <person name="Fujiyama A."/>
            <person name="Neme R."/>
            <person name="Noguchi H."/>
            <person name="Minakuchi Y."/>
            <person name="Suzuki M."/>
            <person name="Kawai-Toyooka H."/>
            <person name="Smith D.R."/>
            <person name="Sparks H."/>
            <person name="Anderson J."/>
            <person name="Bakaric R."/>
            <person name="Luria V."/>
            <person name="Karger A."/>
            <person name="Kirschner M.W."/>
            <person name="Durand P.M."/>
            <person name="Michod R.E."/>
            <person name="Nozaki H."/>
            <person name="Olson B.J."/>
        </authorList>
    </citation>
    <scope>NUCLEOTIDE SEQUENCE [LARGE SCALE GENOMIC DNA]</scope>
    <source>
        <strain evidence="4">NIES-2863</strain>
    </source>
</reference>
<feature type="compositionally biased region" description="Gly residues" evidence="2">
    <location>
        <begin position="134"/>
        <end position="143"/>
    </location>
</feature>
<evidence type="ECO:0008006" key="5">
    <source>
        <dbReference type="Google" id="ProtNLM"/>
    </source>
</evidence>
<keyword evidence="1" id="KW-0175">Coiled coil</keyword>
<evidence type="ECO:0000256" key="1">
    <source>
        <dbReference type="SAM" id="Coils"/>
    </source>
</evidence>
<evidence type="ECO:0000256" key="2">
    <source>
        <dbReference type="SAM" id="MobiDB-lite"/>
    </source>
</evidence>
<accession>A0A150G423</accession>
<evidence type="ECO:0000313" key="4">
    <source>
        <dbReference type="Proteomes" id="UP000075714"/>
    </source>
</evidence>
<dbReference type="OrthoDB" id="75192at2759"/>
<dbReference type="STRING" id="33097.A0A150G423"/>
<dbReference type="Proteomes" id="UP000075714">
    <property type="component" value="Unassembled WGS sequence"/>
</dbReference>
<evidence type="ECO:0000313" key="3">
    <source>
        <dbReference type="EMBL" id="KXZ44639.1"/>
    </source>
</evidence>
<dbReference type="PANTHER" id="PTHR35381">
    <property type="entry name" value="EF-HAND DOMAIN-CONTAINING PROTEIN"/>
    <property type="match status" value="1"/>
</dbReference>
<proteinExistence type="predicted"/>
<keyword evidence="4" id="KW-1185">Reference proteome</keyword>
<feature type="coiled-coil region" evidence="1">
    <location>
        <begin position="552"/>
        <end position="580"/>
    </location>
</feature>
<sequence>MPAEGVLEQLAAATGAPDAHVKSGKDEPRVLLVTTVDVGGGTSDRIEVRAGQNPEDVARAFCLRHNLPEGIVGPLAQHLEQNLRKAASRRLAGGSQKSNNSSSTPSADGGLDPPQPTKSPKLPLQHDQQAGAEHGSGGPGTGGKPVLSFGSGMDDRVYEQLSSKLMDGSQAPSARRGNWVNATEVLSGMNSKRSSSNISNPPGPGGPYPYDKQPTSPGPSPRNRDSVHLRLYATAQEKAARLEERRRMAKAEQVAAIQASRSSISWISAEMMRGRGAGGMYDNYGEMLYSEGVEALMARLKRAELERRAREDREMDGATFVPTITKKAWELKQRERSSCSTLAGDGSMGASSAEDFEKWQRLHMRGIRKSTQERMDSLRAQREEAELAECTFKPRINKNSDALMTERAETLKALNITHHEQLFADALRRQAKMEELQRWYPDGVTFQPQVNKDPRAQEYLRRSWDRQSKQGPPAEGSPQMGTPPSVVERLYAEAERKQAKLEQQRQLLHGPIDPVTNKPLFVPQTGRGPRGNHARNALNGRHIGEVLYQVAQDQATKRAAKEEEERLAAAEEAAKSRTTAVSQKLFTDLKLKRFRQIFEYLDEEGSGELDLLGALGRSPPFASPEAPPCRQPRVDNLDGEVLVDVEAAASVWARANGLLVLSNEEQHGANGSQQGGSFGRGTSTGSADGAAPTSVTNSAAPGTPRRQASFGSAAFGATLAGPCPPLRIEMFMSCMEEALKLRRGPRAYLVPSPSAKQAPAHTFRPAINPRSRALAAKSRPDTSSAFELLYRVAAKTAERLEALRREKDAAGMADCTFQPQLNINKNRSQKHARSASHDTSGFRAAAAGIAAAAERGQAADAERLDLQQQLQHLRMAAETAVDVQARLLAEAAAAAGGEGGSAVGVDEELERFSLLEKELRDMQALTQVAIDDHDRQQQLLQAQAAQMQAHQQQQQPRNGSGGGAGQAVSGSLQDLAHVLGVSSWDAAAATGGPRASA</sequence>
<dbReference type="Gene3D" id="3.10.20.870">
    <property type="entry name" value="PFU (PLAA family ubiquitin binding), C-terminal domain"/>
    <property type="match status" value="1"/>
</dbReference>
<feature type="compositionally biased region" description="Polar residues" evidence="2">
    <location>
        <begin position="188"/>
        <end position="200"/>
    </location>
</feature>
<dbReference type="EMBL" id="LSYV01000065">
    <property type="protein sequence ID" value="KXZ44639.1"/>
    <property type="molecule type" value="Genomic_DNA"/>
</dbReference>
<dbReference type="AlphaFoldDB" id="A0A150G423"/>
<comment type="caution">
    <text evidence="3">The sequence shown here is derived from an EMBL/GenBank/DDBJ whole genome shotgun (WGS) entry which is preliminary data.</text>
</comment>
<feature type="region of interest" description="Disordered" evidence="2">
    <location>
        <begin position="83"/>
        <end position="152"/>
    </location>
</feature>
<feature type="compositionally biased region" description="Low complexity" evidence="2">
    <location>
        <begin position="939"/>
        <end position="955"/>
    </location>
</feature>
<gene>
    <name evidence="3" type="ORF">GPECTOR_64g133</name>
</gene>
<feature type="region of interest" description="Disordered" evidence="2">
    <location>
        <begin position="667"/>
        <end position="707"/>
    </location>
</feature>
<name>A0A150G423_GONPE</name>
<dbReference type="InterPro" id="IPR038122">
    <property type="entry name" value="PFU_sf"/>
</dbReference>
<feature type="region of interest" description="Disordered" evidence="2">
    <location>
        <begin position="939"/>
        <end position="968"/>
    </location>
</feature>
<protein>
    <recommendedName>
        <fullName evidence="5">PFU domain-containing protein</fullName>
    </recommendedName>
</protein>